<reference evidence="1 2" key="1">
    <citation type="submission" date="2017-11" db="EMBL/GenBank/DDBJ databases">
        <title>Genome sequence of Lysinibacillus sphaericus, a lignin-degrading bacteria isolated from municipal solid waste soil.</title>
        <authorList>
            <person name="Persinoti G.F."/>
            <person name="Paixao D.A."/>
            <person name="Bugg T.D."/>
            <person name="Squina F.M."/>
        </authorList>
    </citation>
    <scope>NUCLEOTIDE SEQUENCE [LARGE SCALE GENOMIC DNA]</scope>
    <source>
        <strain evidence="1 2">A1</strain>
    </source>
</reference>
<comment type="caution">
    <text evidence="1">The sequence shown here is derived from an EMBL/GenBank/DDBJ whole genome shotgun (WGS) entry which is preliminary data.</text>
</comment>
<sequence length="160" mass="18600">MQVLLLTLVVLSNLFSHSQPIPKESTATICEPITTTNTTLKYPSNHFQTFLVEDDFYKQLDKSLYEEYHGATFSMREKILFKDVPKTREFFNTKTNTVSQEMDLSNHTMIHPNRQVYFLASYRQHAQEEFYKYAVIDAETKNLLIGGSTYTPIIKSTNIQ</sequence>
<evidence type="ECO:0000313" key="1">
    <source>
        <dbReference type="EMBL" id="POZ56285.1"/>
    </source>
</evidence>
<dbReference type="Proteomes" id="UP000237319">
    <property type="component" value="Unassembled WGS sequence"/>
</dbReference>
<accession>A0A2S5CZQ1</accession>
<dbReference type="EMBL" id="PGLV01000001">
    <property type="protein sequence ID" value="POZ56285.1"/>
    <property type="molecule type" value="Genomic_DNA"/>
</dbReference>
<dbReference type="AlphaFoldDB" id="A0A2S5CZQ1"/>
<proteinExistence type="predicted"/>
<gene>
    <name evidence="1" type="ORF">LYSIN_01068</name>
</gene>
<dbReference type="RefSeq" id="WP_258040993.1">
    <property type="nucleotide sequence ID" value="NZ_PGLV01000001.1"/>
</dbReference>
<evidence type="ECO:0000313" key="2">
    <source>
        <dbReference type="Proteomes" id="UP000237319"/>
    </source>
</evidence>
<name>A0A2S5CZQ1_LYSSH</name>
<protein>
    <submittedName>
        <fullName evidence="1">Uncharacterized protein</fullName>
    </submittedName>
</protein>
<keyword evidence="2" id="KW-1185">Reference proteome</keyword>
<organism evidence="1 2">
    <name type="scientific">Lysinibacillus sphaericus</name>
    <name type="common">Bacillus sphaericus</name>
    <dbReference type="NCBI Taxonomy" id="1421"/>
    <lineage>
        <taxon>Bacteria</taxon>
        <taxon>Bacillati</taxon>
        <taxon>Bacillota</taxon>
        <taxon>Bacilli</taxon>
        <taxon>Bacillales</taxon>
        <taxon>Bacillaceae</taxon>
        <taxon>Lysinibacillus</taxon>
    </lineage>
</organism>